<feature type="region of interest" description="Disordered" evidence="1">
    <location>
        <begin position="1"/>
        <end position="33"/>
    </location>
</feature>
<reference evidence="3 4" key="1">
    <citation type="submission" date="2024-03" db="EMBL/GenBank/DDBJ databases">
        <title>Human intestinal bacterial collection.</title>
        <authorList>
            <person name="Pauvert C."/>
            <person name="Hitch T.C.A."/>
            <person name="Clavel T."/>
        </authorList>
    </citation>
    <scope>NUCLEOTIDE SEQUENCE [LARGE SCALE GENOMIC DNA]</scope>
    <source>
        <strain evidence="3 4">CLA-SR-H021</strain>
    </source>
</reference>
<gene>
    <name evidence="3" type="ORF">WMQ36_30565</name>
</gene>
<evidence type="ECO:0000256" key="2">
    <source>
        <dbReference type="SAM" id="Phobius"/>
    </source>
</evidence>
<keyword evidence="2" id="KW-0472">Membrane</keyword>
<feature type="compositionally biased region" description="Basic residues" evidence="1">
    <location>
        <begin position="20"/>
        <end position="33"/>
    </location>
</feature>
<dbReference type="EMBL" id="JBBMFM010000347">
    <property type="protein sequence ID" value="MEQ2429314.1"/>
    <property type="molecule type" value="Genomic_DNA"/>
</dbReference>
<dbReference type="Proteomes" id="UP001454086">
    <property type="component" value="Unassembled WGS sequence"/>
</dbReference>
<dbReference type="RefSeq" id="WP_040379589.1">
    <property type="nucleotide sequence ID" value="NZ_JAJFDX010000001.1"/>
</dbReference>
<proteinExistence type="predicted"/>
<evidence type="ECO:0000313" key="4">
    <source>
        <dbReference type="Proteomes" id="UP001454086"/>
    </source>
</evidence>
<comment type="caution">
    <text evidence="3">The sequence shown here is derived from an EMBL/GenBank/DDBJ whole genome shotgun (WGS) entry which is preliminary data.</text>
</comment>
<feature type="compositionally biased region" description="Basic and acidic residues" evidence="1">
    <location>
        <begin position="1"/>
        <end position="13"/>
    </location>
</feature>
<accession>A0ABV1DJI3</accession>
<sequence length="60" mass="7184">MVLADRLDKRAEGRSIPGRGKVRRTGRLKRRKRRRRVPNAVLLYFAVIHSWKKWGMVKKQ</sequence>
<protein>
    <submittedName>
        <fullName evidence="3">Uncharacterized protein</fullName>
    </submittedName>
</protein>
<keyword evidence="2" id="KW-0812">Transmembrane</keyword>
<keyword evidence="2" id="KW-1133">Transmembrane helix</keyword>
<feature type="transmembrane region" description="Helical" evidence="2">
    <location>
        <begin position="37"/>
        <end position="54"/>
    </location>
</feature>
<name>A0ABV1DJI3_9FIRM</name>
<keyword evidence="4" id="KW-1185">Reference proteome</keyword>
<evidence type="ECO:0000313" key="3">
    <source>
        <dbReference type="EMBL" id="MEQ2429314.1"/>
    </source>
</evidence>
<organism evidence="3 4">
    <name type="scientific">Enterocloster hominis</name>
    <name type="common">ex Hitch et al. 2024</name>
    <dbReference type="NCBI Taxonomy" id="1917870"/>
    <lineage>
        <taxon>Bacteria</taxon>
        <taxon>Bacillati</taxon>
        <taxon>Bacillota</taxon>
        <taxon>Clostridia</taxon>
        <taxon>Lachnospirales</taxon>
        <taxon>Lachnospiraceae</taxon>
        <taxon>Enterocloster</taxon>
    </lineage>
</organism>
<evidence type="ECO:0000256" key="1">
    <source>
        <dbReference type="SAM" id="MobiDB-lite"/>
    </source>
</evidence>